<reference evidence="1" key="1">
    <citation type="submission" date="2018-11" db="EMBL/GenBank/DDBJ databases">
        <authorList>
            <consortium name="Pathogen Informatics"/>
        </authorList>
    </citation>
    <scope>NUCLEOTIDE SEQUENCE</scope>
</reference>
<evidence type="ECO:0000313" key="2">
    <source>
        <dbReference type="Proteomes" id="UP000784294"/>
    </source>
</evidence>
<keyword evidence="2" id="KW-1185">Reference proteome</keyword>
<organism evidence="1 2">
    <name type="scientific">Protopolystoma xenopodis</name>
    <dbReference type="NCBI Taxonomy" id="117903"/>
    <lineage>
        <taxon>Eukaryota</taxon>
        <taxon>Metazoa</taxon>
        <taxon>Spiralia</taxon>
        <taxon>Lophotrochozoa</taxon>
        <taxon>Platyhelminthes</taxon>
        <taxon>Monogenea</taxon>
        <taxon>Polyopisthocotylea</taxon>
        <taxon>Polystomatidea</taxon>
        <taxon>Polystomatidae</taxon>
        <taxon>Protopolystoma</taxon>
    </lineage>
</organism>
<accession>A0A448XPX8</accession>
<gene>
    <name evidence="1" type="ORF">PXEA_LOCUS35411</name>
</gene>
<evidence type="ECO:0000313" key="1">
    <source>
        <dbReference type="EMBL" id="VEL41971.1"/>
    </source>
</evidence>
<name>A0A448XPX8_9PLAT</name>
<dbReference type="Proteomes" id="UP000784294">
    <property type="component" value="Unassembled WGS sequence"/>
</dbReference>
<proteinExistence type="predicted"/>
<comment type="caution">
    <text evidence="1">The sequence shown here is derived from an EMBL/GenBank/DDBJ whole genome shotgun (WGS) entry which is preliminary data.</text>
</comment>
<dbReference type="AlphaFoldDB" id="A0A448XPX8"/>
<dbReference type="EMBL" id="CAAALY010271895">
    <property type="protein sequence ID" value="VEL41971.1"/>
    <property type="molecule type" value="Genomic_DNA"/>
</dbReference>
<sequence length="262" mass="28165">MSILPRGLGAPGCSAFLVDATLALLGQLAGSQATLFESFAGRFGLGFGTERHFTRKAAANTGAAASLDLISAQTWMDKLLRLDEVYSLLARFLCLVDRLGSLSHSVTQWQLLIKTGVSNKINLLQPLTPQQLLNGLLIPMTPTALHAAPLRLSAFGLAQFTAQSMNSAAALAASMISQRMLGQDEDGLIQKKSDSLIYSKLLTGIILEGRGELARLMGGKCLLLACKQDSAVSIAPWPGYMMQTFSLFSDYISAVLGWLYFF</sequence>
<protein>
    <submittedName>
        <fullName evidence="1">Uncharacterized protein</fullName>
    </submittedName>
</protein>